<keyword evidence="3 11" id="KW-0645">Protease</keyword>
<evidence type="ECO:0000256" key="5">
    <source>
        <dbReference type="ARBA" id="ARBA00022723"/>
    </source>
</evidence>
<keyword evidence="5 11" id="KW-0479">Metal-binding</keyword>
<protein>
    <recommendedName>
        <fullName evidence="11">Protease HtpX homolog</fullName>
        <ecNumber evidence="11">3.4.24.-</ecNumber>
    </recommendedName>
</protein>
<keyword evidence="8 11" id="KW-1133">Transmembrane helix</keyword>
<comment type="similarity">
    <text evidence="1 11">Belongs to the peptidase M48B family.</text>
</comment>
<dbReference type="CDD" id="cd07338">
    <property type="entry name" value="M48B_HtpX_like"/>
    <property type="match status" value="1"/>
</dbReference>
<gene>
    <name evidence="11" type="primary">htpX</name>
    <name evidence="13" type="ORF">YLM1_0731</name>
</gene>
<sequence>MKGTWKLKLRLWLSMLIMFGLVYVLIMLAGNFLGYGGFYQFYALAGLFVLFLQYLFGPKIVESSMGVHQLSEAEAPELHQIVEELAMAANIPKPKVGISNTMVPNAFAYGRSKRSGHVCVTKGILDLLDREELKAVLGHEISHIKHNDMAITTVVSAIPLICYYLAFSLMFSGGGDNDNRGAILGVIALVAYFLGQLIVLFISRMREYYADAGSVELGCRPEKLASALYKLVYGAARVPESEIKDIEGTKAFFLTDISNAKSEINNLAQLDLDKDGTISAEELSMLRNSKVNVSTSNKIMELLSTHPDMLKRIKRLADNN</sequence>
<comment type="subcellular location">
    <subcellularLocation>
        <location evidence="11">Cell membrane</location>
        <topology evidence="11">Multi-pass membrane protein</topology>
    </subcellularLocation>
</comment>
<dbReference type="RefSeq" id="WP_067146405.1">
    <property type="nucleotide sequence ID" value="NZ_CP014265.1"/>
</dbReference>
<dbReference type="STRING" id="294671.YLM1_0731"/>
<evidence type="ECO:0000256" key="3">
    <source>
        <dbReference type="ARBA" id="ARBA00022670"/>
    </source>
</evidence>
<keyword evidence="9 11" id="KW-0482">Metalloprotease</keyword>
<feature type="transmembrane region" description="Helical" evidence="11">
    <location>
        <begin position="182"/>
        <end position="202"/>
    </location>
</feature>
<evidence type="ECO:0000256" key="4">
    <source>
        <dbReference type="ARBA" id="ARBA00022692"/>
    </source>
</evidence>
<feature type="binding site" evidence="11">
    <location>
        <position position="139"/>
    </location>
    <ligand>
        <name>Zn(2+)</name>
        <dbReference type="ChEBI" id="CHEBI:29105"/>
        <note>catalytic</note>
    </ligand>
</feature>
<dbReference type="InterPro" id="IPR001915">
    <property type="entry name" value="Peptidase_M48"/>
</dbReference>
<keyword evidence="10 11" id="KW-0472">Membrane</keyword>
<organism evidence="13 14">
    <name type="scientific">Methanobrevibacter olleyae</name>
    <dbReference type="NCBI Taxonomy" id="294671"/>
    <lineage>
        <taxon>Archaea</taxon>
        <taxon>Methanobacteriati</taxon>
        <taxon>Methanobacteriota</taxon>
        <taxon>Methanomada group</taxon>
        <taxon>Methanobacteria</taxon>
        <taxon>Methanobacteriales</taxon>
        <taxon>Methanobacteriaceae</taxon>
        <taxon>Methanobrevibacter</taxon>
    </lineage>
</organism>
<evidence type="ECO:0000256" key="11">
    <source>
        <dbReference type="HAMAP-Rule" id="MF_00188"/>
    </source>
</evidence>
<dbReference type="HAMAP" id="MF_00188">
    <property type="entry name" value="Pept_M48_protease_HtpX"/>
    <property type="match status" value="1"/>
</dbReference>
<keyword evidence="7 11" id="KW-0862">Zinc</keyword>
<dbReference type="PANTHER" id="PTHR43221:SF2">
    <property type="entry name" value="PROTEASE HTPX HOMOLOG"/>
    <property type="match status" value="1"/>
</dbReference>
<evidence type="ECO:0000313" key="13">
    <source>
        <dbReference type="EMBL" id="AMK15288.1"/>
    </source>
</evidence>
<keyword evidence="4 11" id="KW-0812">Transmembrane</keyword>
<dbReference type="GeneID" id="28489028"/>
<reference evidence="14" key="2">
    <citation type="submission" date="2016-02" db="EMBL/GenBank/DDBJ databases">
        <title>The draft genome sequence of the rumen methanogen Methanobrevibacter olleyae YLM1.</title>
        <authorList>
            <consortium name="New Zealand Agricultural Greenhouse Gas Research Centre/Pastoral Greenhouse Gas Research Consortium"/>
            <person name="Kelly W.J."/>
            <person name="Li D."/>
            <person name="Lambie S.C."/>
            <person name="Attwood G.T."/>
            <person name="Altermann E."/>
            <person name="Leahy S.C."/>
        </authorList>
    </citation>
    <scope>NUCLEOTIDE SEQUENCE [LARGE SCALE GENOMIC DNA]</scope>
    <source>
        <strain evidence="14">YLM1</strain>
    </source>
</reference>
<accession>A0A126QZM0</accession>
<comment type="cofactor">
    <cofactor evidence="11">
        <name>Zn(2+)</name>
        <dbReference type="ChEBI" id="CHEBI:29105"/>
    </cofactor>
    <text evidence="11">Binds 1 zinc ion per subunit.</text>
</comment>
<feature type="domain" description="Peptidase M48" evidence="12">
    <location>
        <begin position="73"/>
        <end position="317"/>
    </location>
</feature>
<dbReference type="GO" id="GO:0004222">
    <property type="term" value="F:metalloendopeptidase activity"/>
    <property type="evidence" value="ECO:0007669"/>
    <property type="project" value="UniProtKB-UniRule"/>
</dbReference>
<reference evidence="13 14" key="1">
    <citation type="journal article" date="2016" name="Genome Announc.">
        <title>Draft Genome Sequence of the Rumen Methanogen Methanobrevibacter olleyae YLM1.</title>
        <authorList>
            <person name="Kelly W.J."/>
            <person name="Li D."/>
            <person name="Lambie S.C."/>
            <person name="Cox F."/>
            <person name="Attwood G.T."/>
            <person name="Altermann E."/>
            <person name="Leahy S.C."/>
        </authorList>
    </citation>
    <scope>NUCLEOTIDE SEQUENCE [LARGE SCALE GENOMIC DNA]</scope>
    <source>
        <strain evidence="13 14">YLM1</strain>
    </source>
</reference>
<evidence type="ECO:0000256" key="9">
    <source>
        <dbReference type="ARBA" id="ARBA00023049"/>
    </source>
</evidence>
<feature type="transmembrane region" description="Helical" evidence="11">
    <location>
        <begin position="12"/>
        <end position="33"/>
    </location>
</feature>
<dbReference type="GO" id="GO:0008270">
    <property type="term" value="F:zinc ion binding"/>
    <property type="evidence" value="ECO:0007669"/>
    <property type="project" value="UniProtKB-UniRule"/>
</dbReference>
<dbReference type="EC" id="3.4.24.-" evidence="11"/>
<dbReference type="GO" id="GO:0005886">
    <property type="term" value="C:plasma membrane"/>
    <property type="evidence" value="ECO:0007669"/>
    <property type="project" value="UniProtKB-SubCell"/>
</dbReference>
<evidence type="ECO:0000256" key="8">
    <source>
        <dbReference type="ARBA" id="ARBA00022989"/>
    </source>
</evidence>
<dbReference type="KEGG" id="mol:YLM1_0731"/>
<dbReference type="PROSITE" id="PS00018">
    <property type="entry name" value="EF_HAND_1"/>
    <property type="match status" value="1"/>
</dbReference>
<evidence type="ECO:0000256" key="1">
    <source>
        <dbReference type="ARBA" id="ARBA00009779"/>
    </source>
</evidence>
<feature type="active site" evidence="11">
    <location>
        <position position="140"/>
    </location>
</feature>
<evidence type="ECO:0000256" key="6">
    <source>
        <dbReference type="ARBA" id="ARBA00022801"/>
    </source>
</evidence>
<dbReference type="Gene3D" id="3.30.2010.10">
    <property type="entry name" value="Metalloproteases ('zincins'), catalytic domain"/>
    <property type="match status" value="1"/>
</dbReference>
<dbReference type="InterPro" id="IPR022919">
    <property type="entry name" value="Pept_M48_protease_HtpX"/>
</dbReference>
<feature type="transmembrane region" description="Helical" evidence="11">
    <location>
        <begin position="39"/>
        <end position="56"/>
    </location>
</feature>
<dbReference type="InterPro" id="IPR018247">
    <property type="entry name" value="EF_Hand_1_Ca_BS"/>
</dbReference>
<keyword evidence="6 11" id="KW-0378">Hydrolase</keyword>
<evidence type="ECO:0000256" key="10">
    <source>
        <dbReference type="ARBA" id="ARBA00023136"/>
    </source>
</evidence>
<dbReference type="EMBL" id="CP014265">
    <property type="protein sequence ID" value="AMK15288.1"/>
    <property type="molecule type" value="Genomic_DNA"/>
</dbReference>
<feature type="transmembrane region" description="Helical" evidence="11">
    <location>
        <begin position="149"/>
        <end position="170"/>
    </location>
</feature>
<dbReference type="Pfam" id="PF01435">
    <property type="entry name" value="Peptidase_M48"/>
    <property type="match status" value="1"/>
</dbReference>
<dbReference type="Proteomes" id="UP000066376">
    <property type="component" value="Chromosome"/>
</dbReference>
<dbReference type="InterPro" id="IPR050083">
    <property type="entry name" value="HtpX_protease"/>
</dbReference>
<keyword evidence="2 11" id="KW-1003">Cell membrane</keyword>
<feature type="binding site" evidence="11">
    <location>
        <position position="143"/>
    </location>
    <ligand>
        <name>Zn(2+)</name>
        <dbReference type="ChEBI" id="CHEBI:29105"/>
        <note>catalytic</note>
    </ligand>
</feature>
<keyword evidence="14" id="KW-1185">Reference proteome</keyword>
<evidence type="ECO:0000313" key="14">
    <source>
        <dbReference type="Proteomes" id="UP000066376"/>
    </source>
</evidence>
<dbReference type="PANTHER" id="PTHR43221">
    <property type="entry name" value="PROTEASE HTPX"/>
    <property type="match status" value="1"/>
</dbReference>
<evidence type="ECO:0000259" key="12">
    <source>
        <dbReference type="Pfam" id="PF01435"/>
    </source>
</evidence>
<evidence type="ECO:0000256" key="2">
    <source>
        <dbReference type="ARBA" id="ARBA00022475"/>
    </source>
</evidence>
<name>A0A126QZM0_METOL</name>
<proteinExistence type="inferred from homology"/>
<feature type="binding site" evidence="11">
    <location>
        <position position="207"/>
    </location>
    <ligand>
        <name>Zn(2+)</name>
        <dbReference type="ChEBI" id="CHEBI:29105"/>
        <note>catalytic</note>
    </ligand>
</feature>
<evidence type="ECO:0000256" key="7">
    <source>
        <dbReference type="ARBA" id="ARBA00022833"/>
    </source>
</evidence>
<dbReference type="PATRIC" id="fig|294671.3.peg.762"/>
<dbReference type="GO" id="GO:0006508">
    <property type="term" value="P:proteolysis"/>
    <property type="evidence" value="ECO:0007669"/>
    <property type="project" value="UniProtKB-KW"/>
</dbReference>
<dbReference type="AlphaFoldDB" id="A0A126QZM0"/>